<gene>
    <name evidence="10" type="ORF">G7Z17_g2677</name>
</gene>
<dbReference type="Pfam" id="PF00082">
    <property type="entry name" value="Peptidase_S8"/>
    <property type="match status" value="1"/>
</dbReference>
<evidence type="ECO:0000313" key="11">
    <source>
        <dbReference type="Proteomes" id="UP000722485"/>
    </source>
</evidence>
<evidence type="ECO:0000256" key="8">
    <source>
        <dbReference type="SAM" id="SignalP"/>
    </source>
</evidence>
<dbReference type="SUPFAM" id="SSF52743">
    <property type="entry name" value="Subtilisin-like"/>
    <property type="match status" value="1"/>
</dbReference>
<organism evidence="10 11">
    <name type="scientific">Cylindrodendrum hubeiense</name>
    <dbReference type="NCBI Taxonomy" id="595255"/>
    <lineage>
        <taxon>Eukaryota</taxon>
        <taxon>Fungi</taxon>
        <taxon>Dikarya</taxon>
        <taxon>Ascomycota</taxon>
        <taxon>Pezizomycotina</taxon>
        <taxon>Sordariomycetes</taxon>
        <taxon>Hypocreomycetidae</taxon>
        <taxon>Hypocreales</taxon>
        <taxon>Nectriaceae</taxon>
        <taxon>Cylindrodendrum</taxon>
    </lineage>
</organism>
<evidence type="ECO:0000256" key="6">
    <source>
        <dbReference type="PROSITE-ProRule" id="PRU01240"/>
    </source>
</evidence>
<dbReference type="PROSITE" id="PS00136">
    <property type="entry name" value="SUBTILASE_ASP"/>
    <property type="match status" value="1"/>
</dbReference>
<dbReference type="InterPro" id="IPR050131">
    <property type="entry name" value="Peptidase_S8_subtilisin-like"/>
</dbReference>
<dbReference type="InterPro" id="IPR034187">
    <property type="entry name" value="Peptidases_S8_5"/>
</dbReference>
<comment type="similarity">
    <text evidence="1 6 7">Belongs to the peptidase S8 family.</text>
</comment>
<dbReference type="InterPro" id="IPR023827">
    <property type="entry name" value="Peptidase_S8_Asp-AS"/>
</dbReference>
<evidence type="ECO:0000256" key="4">
    <source>
        <dbReference type="ARBA" id="ARBA00022825"/>
    </source>
</evidence>
<feature type="signal peptide" evidence="8">
    <location>
        <begin position="1"/>
        <end position="18"/>
    </location>
</feature>
<dbReference type="AlphaFoldDB" id="A0A9P5HIE4"/>
<dbReference type="PROSITE" id="PS51892">
    <property type="entry name" value="SUBTILASE"/>
    <property type="match status" value="1"/>
</dbReference>
<keyword evidence="3 6" id="KW-0378">Hydrolase</keyword>
<dbReference type="EMBL" id="JAANBB010000028">
    <property type="protein sequence ID" value="KAF7554792.1"/>
    <property type="molecule type" value="Genomic_DNA"/>
</dbReference>
<dbReference type="PRINTS" id="PR00723">
    <property type="entry name" value="SUBTILISIN"/>
</dbReference>
<dbReference type="GO" id="GO:0004252">
    <property type="term" value="F:serine-type endopeptidase activity"/>
    <property type="evidence" value="ECO:0007669"/>
    <property type="project" value="UniProtKB-UniRule"/>
</dbReference>
<name>A0A9P5HIE4_9HYPO</name>
<dbReference type="PANTHER" id="PTHR43806">
    <property type="entry name" value="PEPTIDASE S8"/>
    <property type="match status" value="1"/>
</dbReference>
<dbReference type="InterPro" id="IPR000209">
    <property type="entry name" value="Peptidase_S8/S53_dom"/>
</dbReference>
<sequence>MRASFLVVPLTFAVAVYATADASTIPGNGETDEESLLNIASRTKRDLLSSYDGVEVLKTFDSDIFSGAKLETDADNIDTLLALPEVVAAWPNRKVHLVAPIDARQVAVNQSEADAYAVHWATGVESLHEDGMLGEGAKVGIIDTGVWYTHEALGGGFGSGFKVAGGYDFVGDKWVAGSTRTPDEDPLDQSGHGTHVAGIVAGESESGWVGVAPKSTIYSYKVFGAGDGTYEDIIIEAMLRAFEDDVDVITISIGGRGGWANSVWAVVASRIADEGVVMTIGAGNYGTGGPYYASSGSSGENVLSVASAEVNKNEAGETKQPSYFSSWGGLYDLQVKPDITAPGTDIFSAWPGESNSEFVLLSGTSMATPYVAGVAALFIGKHGGRKVHGKDLAKELSMRIVATGSALPWLWYNQTAADDFIAPVHQVGGGLVNAAKVVQYTTGLDFQKFALNDTLHFKSNQGITIENKGTETATYSFEVEDWSGFQMLKDYDPLQSGETPRIRYRAEMEPLSIGVQVGVPADIKLSPGQKKKAK</sequence>
<dbReference type="CDD" id="cd07489">
    <property type="entry name" value="Peptidases_S8_5"/>
    <property type="match status" value="1"/>
</dbReference>
<reference evidence="10" key="1">
    <citation type="submission" date="2020-03" db="EMBL/GenBank/DDBJ databases">
        <title>Draft Genome Sequence of Cylindrodendrum hubeiense.</title>
        <authorList>
            <person name="Buettner E."/>
            <person name="Kellner H."/>
        </authorList>
    </citation>
    <scope>NUCLEOTIDE SEQUENCE</scope>
    <source>
        <strain evidence="10">IHI 201604</strain>
    </source>
</reference>
<keyword evidence="8" id="KW-0732">Signal</keyword>
<dbReference type="OrthoDB" id="5086855at2759"/>
<dbReference type="InterPro" id="IPR036852">
    <property type="entry name" value="Peptidase_S8/S53_dom_sf"/>
</dbReference>
<feature type="active site" description="Charge relay system" evidence="5 6">
    <location>
        <position position="365"/>
    </location>
</feature>
<dbReference type="GO" id="GO:0006508">
    <property type="term" value="P:proteolysis"/>
    <property type="evidence" value="ECO:0007669"/>
    <property type="project" value="UniProtKB-KW"/>
</dbReference>
<proteinExistence type="inferred from homology"/>
<evidence type="ECO:0000256" key="1">
    <source>
        <dbReference type="ARBA" id="ARBA00011073"/>
    </source>
</evidence>
<dbReference type="PROSITE" id="PS00137">
    <property type="entry name" value="SUBTILASE_HIS"/>
    <property type="match status" value="1"/>
</dbReference>
<keyword evidence="2 6" id="KW-0645">Protease</keyword>
<evidence type="ECO:0000256" key="2">
    <source>
        <dbReference type="ARBA" id="ARBA00022670"/>
    </source>
</evidence>
<dbReference type="PROSITE" id="PS00138">
    <property type="entry name" value="SUBTILASE_SER"/>
    <property type="match status" value="1"/>
</dbReference>
<evidence type="ECO:0000256" key="5">
    <source>
        <dbReference type="PIRSR" id="PIRSR615500-1"/>
    </source>
</evidence>
<dbReference type="InterPro" id="IPR023828">
    <property type="entry name" value="Peptidase_S8_Ser-AS"/>
</dbReference>
<dbReference type="Proteomes" id="UP000722485">
    <property type="component" value="Unassembled WGS sequence"/>
</dbReference>
<evidence type="ECO:0000313" key="10">
    <source>
        <dbReference type="EMBL" id="KAF7554792.1"/>
    </source>
</evidence>
<feature type="active site" description="Charge relay system" evidence="5 6">
    <location>
        <position position="143"/>
    </location>
</feature>
<feature type="active site" description="Charge relay system" evidence="5 6">
    <location>
        <position position="192"/>
    </location>
</feature>
<protein>
    <recommendedName>
        <fullName evidence="9">Peptidase S8/S53 domain-containing protein</fullName>
    </recommendedName>
</protein>
<dbReference type="InterPro" id="IPR015500">
    <property type="entry name" value="Peptidase_S8_subtilisin-rel"/>
</dbReference>
<accession>A0A9P5HIE4</accession>
<comment type="caution">
    <text evidence="10">The sequence shown here is derived from an EMBL/GenBank/DDBJ whole genome shotgun (WGS) entry which is preliminary data.</text>
</comment>
<feature type="domain" description="Peptidase S8/S53" evidence="9">
    <location>
        <begin position="134"/>
        <end position="383"/>
    </location>
</feature>
<keyword evidence="4 6" id="KW-0720">Serine protease</keyword>
<feature type="chain" id="PRO_5040458412" description="Peptidase S8/S53 domain-containing protein" evidence="8">
    <location>
        <begin position="19"/>
        <end position="534"/>
    </location>
</feature>
<dbReference type="Gene3D" id="3.40.50.200">
    <property type="entry name" value="Peptidase S8/S53 domain"/>
    <property type="match status" value="1"/>
</dbReference>
<evidence type="ECO:0000256" key="3">
    <source>
        <dbReference type="ARBA" id="ARBA00022801"/>
    </source>
</evidence>
<dbReference type="InterPro" id="IPR022398">
    <property type="entry name" value="Peptidase_S8_His-AS"/>
</dbReference>
<evidence type="ECO:0000259" key="9">
    <source>
        <dbReference type="Pfam" id="PF00082"/>
    </source>
</evidence>
<dbReference type="PANTHER" id="PTHR43806:SF66">
    <property type="entry name" value="SERIN ENDOPEPTIDASE"/>
    <property type="match status" value="1"/>
</dbReference>
<keyword evidence="11" id="KW-1185">Reference proteome</keyword>
<evidence type="ECO:0000256" key="7">
    <source>
        <dbReference type="RuleBase" id="RU003355"/>
    </source>
</evidence>